<name>A0A8S4A0B8_9EUPU</name>
<protein>
    <submittedName>
        <fullName evidence="2">Uncharacterized protein</fullName>
    </submittedName>
</protein>
<sequence>MMQQKAEICPLLLKVIHNVLDRCRHGGHKRLRSEQHKLTKADLQPIVLEQSERIYCTCGTSPAGNSQGGLQRLSQTRLTRTEDLSQRIHSLQHSVENILASDREYIESTISMYDKIESHITKLFPSALLAMEETTKENEDANSQVFNSTEGGIRNYDLPRRIDRLEHSIESLLASKRDLVQRIGSRFDRLENLHKRVLPDAFVTIEKNTKDHEDADRRIFDYTMEYSLPNDDLFQRFCRLKRSADRLVTYGDDFVLSIASRTRSLRKRIYPYAVRAVDQIRKKQKEREDASSKILNKTTKAQNSSAAFSV</sequence>
<reference evidence="2" key="1">
    <citation type="submission" date="2021-04" db="EMBL/GenBank/DDBJ databases">
        <authorList>
            <consortium name="Molecular Ecology Group"/>
        </authorList>
    </citation>
    <scope>NUCLEOTIDE SEQUENCE</scope>
</reference>
<dbReference type="EMBL" id="CAJHNH020004968">
    <property type="protein sequence ID" value="CAG5131931.1"/>
    <property type="molecule type" value="Genomic_DNA"/>
</dbReference>
<organism evidence="2 3">
    <name type="scientific">Candidula unifasciata</name>
    <dbReference type="NCBI Taxonomy" id="100452"/>
    <lineage>
        <taxon>Eukaryota</taxon>
        <taxon>Metazoa</taxon>
        <taxon>Spiralia</taxon>
        <taxon>Lophotrochozoa</taxon>
        <taxon>Mollusca</taxon>
        <taxon>Gastropoda</taxon>
        <taxon>Heterobranchia</taxon>
        <taxon>Euthyneura</taxon>
        <taxon>Panpulmonata</taxon>
        <taxon>Eupulmonata</taxon>
        <taxon>Stylommatophora</taxon>
        <taxon>Helicina</taxon>
        <taxon>Helicoidea</taxon>
        <taxon>Geomitridae</taxon>
        <taxon>Candidula</taxon>
    </lineage>
</organism>
<dbReference type="AlphaFoldDB" id="A0A8S4A0B8"/>
<accession>A0A8S4A0B8</accession>
<comment type="caution">
    <text evidence="2">The sequence shown here is derived from an EMBL/GenBank/DDBJ whole genome shotgun (WGS) entry which is preliminary data.</text>
</comment>
<proteinExistence type="predicted"/>
<dbReference type="Proteomes" id="UP000678393">
    <property type="component" value="Unassembled WGS sequence"/>
</dbReference>
<evidence type="ECO:0000256" key="1">
    <source>
        <dbReference type="SAM" id="MobiDB-lite"/>
    </source>
</evidence>
<keyword evidence="3" id="KW-1185">Reference proteome</keyword>
<evidence type="ECO:0000313" key="3">
    <source>
        <dbReference type="Proteomes" id="UP000678393"/>
    </source>
</evidence>
<feature type="compositionally biased region" description="Polar residues" evidence="1">
    <location>
        <begin position="293"/>
        <end position="310"/>
    </location>
</feature>
<feature type="region of interest" description="Disordered" evidence="1">
    <location>
        <begin position="286"/>
        <end position="310"/>
    </location>
</feature>
<evidence type="ECO:0000313" key="2">
    <source>
        <dbReference type="EMBL" id="CAG5131931.1"/>
    </source>
</evidence>
<gene>
    <name evidence="2" type="ORF">CUNI_LOCUS17489</name>
</gene>